<dbReference type="EC" id="7.1.1.2" evidence="3 17"/>
<reference evidence="20" key="1">
    <citation type="journal article" date="2009" name="Proc. Calif. Acad. Sci.">
        <title>Phylogenetic Relationships among Species in the Sphaerodactylid Lizard Genus Pristurus.</title>
        <authorList>
            <person name="Papenfuss T.J."/>
            <person name="Jackman T."/>
            <person name="Bauer A."/>
            <person name="Stuart B.L."/>
            <person name="Robinson M.D."/>
            <person name="Parham J.F."/>
        </authorList>
    </citation>
    <scope>NUCLEOTIDE SEQUENCE</scope>
</reference>
<geneLocation type="mitochondrion" evidence="20"/>
<keyword evidence="13 17" id="KW-0830">Ubiquinone</keyword>
<comment type="similarity">
    <text evidence="2 17">Belongs to the complex I subunit 2 family.</text>
</comment>
<keyword evidence="9 17" id="KW-1278">Translocase</keyword>
<evidence type="ECO:0000256" key="16">
    <source>
        <dbReference type="ARBA" id="ARBA00049551"/>
    </source>
</evidence>
<feature type="transmembrane region" description="Helical" evidence="17">
    <location>
        <begin position="240"/>
        <end position="261"/>
    </location>
</feature>
<feature type="transmembrane region" description="Helical" evidence="17">
    <location>
        <begin position="59"/>
        <end position="76"/>
    </location>
</feature>
<evidence type="ECO:0000256" key="8">
    <source>
        <dbReference type="ARBA" id="ARBA00022792"/>
    </source>
</evidence>
<comment type="subcellular location">
    <subcellularLocation>
        <location evidence="1 17">Mitochondrion inner membrane</location>
        <topology evidence="1 17">Multi-pass membrane protein</topology>
    </subcellularLocation>
</comment>
<evidence type="ECO:0000259" key="18">
    <source>
        <dbReference type="Pfam" id="PF00361"/>
    </source>
</evidence>
<dbReference type="InterPro" id="IPR003917">
    <property type="entry name" value="NADH_UbQ_OxRdtase_chain2"/>
</dbReference>
<keyword evidence="12 17" id="KW-0520">NAD</keyword>
<dbReference type="GO" id="GO:0008137">
    <property type="term" value="F:NADH dehydrogenase (ubiquinone) activity"/>
    <property type="evidence" value="ECO:0007669"/>
    <property type="project" value="UniProtKB-EC"/>
</dbReference>
<feature type="transmembrane region" description="Helical" evidence="17">
    <location>
        <begin position="28"/>
        <end position="47"/>
    </location>
</feature>
<gene>
    <name evidence="20" type="primary">ND2</name>
</gene>
<feature type="transmembrane region" description="Helical" evidence="17">
    <location>
        <begin position="201"/>
        <end position="219"/>
    </location>
</feature>
<keyword evidence="10 17" id="KW-0249">Electron transport</keyword>
<feature type="domain" description="NADH dehydrogenase subunit 2 C-terminal" evidence="19">
    <location>
        <begin position="289"/>
        <end position="341"/>
    </location>
</feature>
<evidence type="ECO:0000256" key="13">
    <source>
        <dbReference type="ARBA" id="ARBA00023075"/>
    </source>
</evidence>
<evidence type="ECO:0000256" key="15">
    <source>
        <dbReference type="ARBA" id="ARBA00023136"/>
    </source>
</evidence>
<feature type="transmembrane region" description="Helical" evidence="17">
    <location>
        <begin position="177"/>
        <end position="195"/>
    </location>
</feature>
<dbReference type="InterPro" id="IPR001750">
    <property type="entry name" value="ND/Mrp_TM"/>
</dbReference>
<evidence type="ECO:0000256" key="4">
    <source>
        <dbReference type="ARBA" id="ARBA00021008"/>
    </source>
</evidence>
<dbReference type="PANTHER" id="PTHR46552:SF1">
    <property type="entry name" value="NADH-UBIQUINONE OXIDOREDUCTASE CHAIN 2"/>
    <property type="match status" value="1"/>
</dbReference>
<evidence type="ECO:0000256" key="7">
    <source>
        <dbReference type="ARBA" id="ARBA00022692"/>
    </source>
</evidence>
<dbReference type="InterPro" id="IPR010933">
    <property type="entry name" value="NADH_DH_su2_C"/>
</dbReference>
<evidence type="ECO:0000256" key="9">
    <source>
        <dbReference type="ARBA" id="ARBA00022967"/>
    </source>
</evidence>
<feature type="transmembrane region" description="Helical" evidence="17">
    <location>
        <begin position="273"/>
        <end position="293"/>
    </location>
</feature>
<evidence type="ECO:0000313" key="20">
    <source>
        <dbReference type="EMBL" id="ADC54881.1"/>
    </source>
</evidence>
<proteinExistence type="inferred from homology"/>
<evidence type="ECO:0000256" key="2">
    <source>
        <dbReference type="ARBA" id="ARBA00007012"/>
    </source>
</evidence>
<sequence>MNTSLYSFFLLTLFSSTMITLSSNHWLLAWIGLELNTLAMIPLIASPHHPRATEATTKYFMVQTTASAVILLAGAITAWQTGQWGLSQPGSATKTLLISALLLKLGIAPAHFWYPEILQGTTMTTALIISTWQKMAPLALLYMTLDTLPTNLLLMLGLTSIIVGSWVGLNQTQLRKLMAYSSIGHMGWLLMALAMNPKLATLTFIIYLLMTTTMFIMLINTMTKTTMDMGTIWPHSPTQASLIMLTLLSLGGLPPLTGFSPKWLIIKDLTLNHLAPLATLTALMSLPALYFYVRLAYFTTLTTPPITQSTTFLWRLKHTTNLMLTPITMLTMFMTPLTATLYLTT</sequence>
<evidence type="ECO:0000256" key="1">
    <source>
        <dbReference type="ARBA" id="ARBA00004448"/>
    </source>
</evidence>
<keyword evidence="5" id="KW-0813">Transport</keyword>
<comment type="function">
    <text evidence="17">Core subunit of the mitochondrial membrane respiratory chain NADH dehydrogenase (Complex I) which catalyzes electron transfer from NADH through the respiratory chain, using ubiquinone as an electron acceptor. Essential for the catalytic activity and assembly of complex I.</text>
</comment>
<evidence type="ECO:0000259" key="19">
    <source>
        <dbReference type="Pfam" id="PF06444"/>
    </source>
</evidence>
<dbReference type="GO" id="GO:0005743">
    <property type="term" value="C:mitochondrial inner membrane"/>
    <property type="evidence" value="ECO:0007669"/>
    <property type="project" value="UniProtKB-SubCell"/>
</dbReference>
<evidence type="ECO:0000256" key="11">
    <source>
        <dbReference type="ARBA" id="ARBA00022989"/>
    </source>
</evidence>
<feature type="domain" description="NADH:quinone oxidoreductase/Mrp antiporter transmembrane" evidence="18">
    <location>
        <begin position="23"/>
        <end position="280"/>
    </location>
</feature>
<dbReference type="EMBL" id="GU271144">
    <property type="protein sequence ID" value="ADC54881.1"/>
    <property type="molecule type" value="Genomic_DNA"/>
</dbReference>
<keyword evidence="7 17" id="KW-0812">Transmembrane</keyword>
<evidence type="ECO:0000256" key="6">
    <source>
        <dbReference type="ARBA" id="ARBA00022660"/>
    </source>
</evidence>
<evidence type="ECO:0000256" key="14">
    <source>
        <dbReference type="ARBA" id="ARBA00023128"/>
    </source>
</evidence>
<dbReference type="Pfam" id="PF00361">
    <property type="entry name" value="Proton_antipo_M"/>
    <property type="match status" value="1"/>
</dbReference>
<keyword evidence="14 17" id="KW-0496">Mitochondrion</keyword>
<feature type="transmembrane region" description="Helical" evidence="17">
    <location>
        <begin position="322"/>
        <end position="343"/>
    </location>
</feature>
<evidence type="ECO:0000256" key="3">
    <source>
        <dbReference type="ARBA" id="ARBA00012944"/>
    </source>
</evidence>
<keyword evidence="8 17" id="KW-0999">Mitochondrion inner membrane</keyword>
<evidence type="ECO:0000256" key="17">
    <source>
        <dbReference type="RuleBase" id="RU003403"/>
    </source>
</evidence>
<keyword evidence="15 17" id="KW-0472">Membrane</keyword>
<keyword evidence="6 17" id="KW-0679">Respiratory chain</keyword>
<feature type="transmembrane region" description="Helical" evidence="17">
    <location>
        <begin position="151"/>
        <end position="170"/>
    </location>
</feature>
<dbReference type="GO" id="GO:0006120">
    <property type="term" value="P:mitochondrial electron transport, NADH to ubiquinone"/>
    <property type="evidence" value="ECO:0007669"/>
    <property type="project" value="InterPro"/>
</dbReference>
<accession>D3XB27</accession>
<name>D3XB27_9SAUR</name>
<evidence type="ECO:0000256" key="12">
    <source>
        <dbReference type="ARBA" id="ARBA00023027"/>
    </source>
</evidence>
<dbReference type="InterPro" id="IPR050175">
    <property type="entry name" value="Complex_I_Subunit_2"/>
</dbReference>
<keyword evidence="11 17" id="KW-1133">Transmembrane helix</keyword>
<evidence type="ECO:0000256" key="10">
    <source>
        <dbReference type="ARBA" id="ARBA00022982"/>
    </source>
</evidence>
<comment type="catalytic activity">
    <reaction evidence="16 17">
        <text>a ubiquinone + NADH + 5 H(+)(in) = a ubiquinol + NAD(+) + 4 H(+)(out)</text>
        <dbReference type="Rhea" id="RHEA:29091"/>
        <dbReference type="Rhea" id="RHEA-COMP:9565"/>
        <dbReference type="Rhea" id="RHEA-COMP:9566"/>
        <dbReference type="ChEBI" id="CHEBI:15378"/>
        <dbReference type="ChEBI" id="CHEBI:16389"/>
        <dbReference type="ChEBI" id="CHEBI:17976"/>
        <dbReference type="ChEBI" id="CHEBI:57540"/>
        <dbReference type="ChEBI" id="CHEBI:57945"/>
        <dbReference type="EC" id="7.1.1.2"/>
    </reaction>
</comment>
<dbReference type="Pfam" id="PF06444">
    <property type="entry name" value="NADH_dehy_S2_C"/>
    <property type="match status" value="1"/>
</dbReference>
<protein>
    <recommendedName>
        <fullName evidence="4 17">NADH-ubiquinone oxidoreductase chain 2</fullName>
        <ecNumber evidence="3 17">7.1.1.2</ecNumber>
    </recommendedName>
</protein>
<dbReference type="AlphaFoldDB" id="D3XB27"/>
<organism evidence="20">
    <name type="scientific">Pristurus guichardi</name>
    <dbReference type="NCBI Taxonomy" id="706255"/>
    <lineage>
        <taxon>Eukaryota</taxon>
        <taxon>Metazoa</taxon>
        <taxon>Chordata</taxon>
        <taxon>Craniata</taxon>
        <taxon>Vertebrata</taxon>
        <taxon>Euteleostomi</taxon>
        <taxon>Lepidosauria</taxon>
        <taxon>Squamata</taxon>
        <taxon>Bifurcata</taxon>
        <taxon>Gekkota</taxon>
        <taxon>Sphaerodactylidae</taxon>
        <taxon>Pristurus</taxon>
    </lineage>
</organism>
<dbReference type="PRINTS" id="PR01436">
    <property type="entry name" value="NADHDHGNASE2"/>
</dbReference>
<evidence type="ECO:0000256" key="5">
    <source>
        <dbReference type="ARBA" id="ARBA00022448"/>
    </source>
</evidence>
<dbReference type="PANTHER" id="PTHR46552">
    <property type="entry name" value="NADH-UBIQUINONE OXIDOREDUCTASE CHAIN 2"/>
    <property type="match status" value="1"/>
</dbReference>